<proteinExistence type="predicted"/>
<feature type="domain" description="IrrE N-terminal-like" evidence="1">
    <location>
        <begin position="145"/>
        <end position="242"/>
    </location>
</feature>
<accession>A0ABW3M5H0</accession>
<dbReference type="Proteomes" id="UP001597045">
    <property type="component" value="Unassembled WGS sequence"/>
</dbReference>
<comment type="caution">
    <text evidence="2">The sequence shown here is derived from an EMBL/GenBank/DDBJ whole genome shotgun (WGS) entry which is preliminary data.</text>
</comment>
<dbReference type="EMBL" id="JBHTIS010000468">
    <property type="protein sequence ID" value="MFD1045960.1"/>
    <property type="molecule type" value="Genomic_DNA"/>
</dbReference>
<evidence type="ECO:0000259" key="1">
    <source>
        <dbReference type="Pfam" id="PF06114"/>
    </source>
</evidence>
<dbReference type="Gene3D" id="1.10.10.2910">
    <property type="match status" value="1"/>
</dbReference>
<dbReference type="PANTHER" id="PTHR43236">
    <property type="entry name" value="ANTITOXIN HIGA1"/>
    <property type="match status" value="1"/>
</dbReference>
<organism evidence="2 3">
    <name type="scientific">Kibdelosporangium lantanae</name>
    <dbReference type="NCBI Taxonomy" id="1497396"/>
    <lineage>
        <taxon>Bacteria</taxon>
        <taxon>Bacillati</taxon>
        <taxon>Actinomycetota</taxon>
        <taxon>Actinomycetes</taxon>
        <taxon>Pseudonocardiales</taxon>
        <taxon>Pseudonocardiaceae</taxon>
        <taxon>Kibdelosporangium</taxon>
    </lineage>
</organism>
<gene>
    <name evidence="2" type="ORF">ACFQ1S_10475</name>
</gene>
<dbReference type="Pfam" id="PF06114">
    <property type="entry name" value="Peptidase_M78"/>
    <property type="match status" value="1"/>
</dbReference>
<dbReference type="InterPro" id="IPR052345">
    <property type="entry name" value="Rad_response_metalloprotease"/>
</dbReference>
<protein>
    <submittedName>
        <fullName evidence="2">ImmA/IrrE family metallo-endopeptidase</fullName>
    </submittedName>
</protein>
<reference evidence="3" key="1">
    <citation type="journal article" date="2019" name="Int. J. Syst. Evol. Microbiol.">
        <title>The Global Catalogue of Microorganisms (GCM) 10K type strain sequencing project: providing services to taxonomists for standard genome sequencing and annotation.</title>
        <authorList>
            <consortium name="The Broad Institute Genomics Platform"/>
            <consortium name="The Broad Institute Genome Sequencing Center for Infectious Disease"/>
            <person name="Wu L."/>
            <person name="Ma J."/>
        </authorList>
    </citation>
    <scope>NUCLEOTIDE SEQUENCE [LARGE SCALE GENOMIC DNA]</scope>
    <source>
        <strain evidence="3">JCM 31486</strain>
    </source>
</reference>
<keyword evidence="3" id="KW-1185">Reference proteome</keyword>
<dbReference type="InterPro" id="IPR010359">
    <property type="entry name" value="IrrE_HExxH"/>
</dbReference>
<name>A0ABW3M5H0_9PSEU</name>
<evidence type="ECO:0000313" key="2">
    <source>
        <dbReference type="EMBL" id="MFD1045960.1"/>
    </source>
</evidence>
<evidence type="ECO:0000313" key="3">
    <source>
        <dbReference type="Proteomes" id="UP001597045"/>
    </source>
</evidence>
<dbReference type="PANTHER" id="PTHR43236:SF1">
    <property type="entry name" value="BLL7220 PROTEIN"/>
    <property type="match status" value="1"/>
</dbReference>
<sequence>MDDFSVRETPFSHRGSWFDISPVVALATYAEDLHLVSHRNTQEPGTPSPAIDRMIERIARNTEFVAEIDDRFVLVDPPRQYEMPTSNAEAEKLAVVARSELDIPPDGPCKRLADKVVTLGLLPFSLDLGVDTADAATVLLRPGGIAVINGANKVGRRRLALAHELGHYLVADEYTVDWRVAENQDSERRENLFDRFARAFLLPEVSLRADWEKFTLADDVRTAAVRIASCYHVDMSTLARRLVELGIATNSDAATIRSVRTTRADIVDFDLVVSDELEPPVLPREYERAVLRQYRSELLSAARAVDLLLNTWTEEALPELPMRTENDMWELISRWPN</sequence>